<dbReference type="NCBIfam" id="TIGR01587">
    <property type="entry name" value="cas3_core"/>
    <property type="match status" value="1"/>
</dbReference>
<dbReference type="NCBIfam" id="TIGR01596">
    <property type="entry name" value="cas3_HD"/>
    <property type="match status" value="1"/>
</dbReference>
<dbReference type="InterPro" id="IPR006474">
    <property type="entry name" value="Helicase_Cas3_CRISPR-ass_core"/>
</dbReference>
<protein>
    <submittedName>
        <fullName evidence="11">Metal dependent phosphohydrolase</fullName>
    </submittedName>
</protein>
<evidence type="ECO:0000256" key="8">
    <source>
        <dbReference type="ARBA" id="ARBA00022840"/>
    </source>
</evidence>
<evidence type="ECO:0000256" key="2">
    <source>
        <dbReference type="ARBA" id="ARBA00009046"/>
    </source>
</evidence>
<proteinExistence type="inferred from homology"/>
<dbReference type="EMBL" id="CP002630">
    <property type="protein sequence ID" value="AEB11035.1"/>
    <property type="molecule type" value="Genomic_DNA"/>
</dbReference>
<dbReference type="OrthoDB" id="9810236at2"/>
<sequence>MYAHTKGSRGAPHPLNDHLEAVATRAAAFAQPFGGEEIAYCLGLFHDLGKATQAFQNYLSDCEAGRKPAGKVVHAVWGAWLLGAWFNELELPALSLPVLGHHAGLKSPGEASSVYAAKAAAQELREVAKFLQAWSPELPSPRSPRLSGTRGELFIRMLFSALVDADRLDTEAHFDPEAAQLRKARPNLETLWRRFEANQQALLQKTSGTLVNRIRRTIYEAALQAASLPPGFFRLTAPTGGGKTRTGLAFALKHALEHGLRRVIIAIPYTSIIDQTASEYREILGEDAVLEHHSALEVPDEEEQDPRRVMLRLASENWDHPLIVTTTVQLFESLFSHTPSRVRKLHNLSRAVILIDEVQTLPLELLRPTLDVLRELVDRYGASVVFSTATQPAFELAERVPEFTGVQVREIVPDYPRHFAALRRVHYVYCETPMAWEGVAAEIRARPQVMVVLNTRKDALRLLDALEDDPDVFHLSTLLCPAHRRAVLAEIKKRLGSGMPVRLISTQVVEAGVDLDFPEVWRAVGPLDRIVQAAGRCNREGSPSPGRTVIFTPKDGRVPQGTYRSGLGEAQVLLERYGPEALHEPEIFREYFTRLFSTVDLDKKQIQKLREELNYPEVAARYRLIEQETVPVAVPYEEGPKRLAEFLKRPGRRTWQRLQPYLVNLYRYEVIKQRDCVRKVNENLNLYEWTCVYDAVRGIHEFFADPADLVV</sequence>
<dbReference type="InterPro" id="IPR038257">
    <property type="entry name" value="CRISPR-assoc_Cas3_HD_sf"/>
</dbReference>
<dbReference type="Gene3D" id="1.10.3210.30">
    <property type="match status" value="1"/>
</dbReference>
<comment type="similarity">
    <text evidence="2">In the central section; belongs to the CRISPR-associated helicase Cas3 family.</text>
</comment>
<dbReference type="HOGENOM" id="CLU_010123_0_0_0"/>
<dbReference type="CDD" id="cd17930">
    <property type="entry name" value="DEXHc_cas3"/>
    <property type="match status" value="1"/>
</dbReference>
<dbReference type="Proteomes" id="UP000007030">
    <property type="component" value="Chromosome"/>
</dbReference>
<organism evidence="11 12">
    <name type="scientific">Marinithermus hydrothermalis (strain DSM 14884 / JCM 11576 / T1)</name>
    <dbReference type="NCBI Taxonomy" id="869210"/>
    <lineage>
        <taxon>Bacteria</taxon>
        <taxon>Thermotogati</taxon>
        <taxon>Deinococcota</taxon>
        <taxon>Deinococci</taxon>
        <taxon>Thermales</taxon>
        <taxon>Thermaceae</taxon>
        <taxon>Marinithermus</taxon>
    </lineage>
</organism>
<keyword evidence="9" id="KW-0051">Antiviral defense</keyword>
<gene>
    <name evidence="11" type="ordered locus">Marky_0274</name>
</gene>
<dbReference type="AlphaFoldDB" id="F2NNM0"/>
<dbReference type="STRING" id="869210.Marky_0274"/>
<dbReference type="SUPFAM" id="SSF109604">
    <property type="entry name" value="HD-domain/PDEase-like"/>
    <property type="match status" value="1"/>
</dbReference>
<dbReference type="PROSITE" id="PS51643">
    <property type="entry name" value="HD_CAS3"/>
    <property type="match status" value="1"/>
</dbReference>
<keyword evidence="8" id="KW-0067">ATP-binding</keyword>
<dbReference type="InterPro" id="IPR027417">
    <property type="entry name" value="P-loop_NTPase"/>
</dbReference>
<dbReference type="RefSeq" id="WP_013703090.1">
    <property type="nucleotide sequence ID" value="NC_015387.1"/>
</dbReference>
<dbReference type="GO" id="GO:0051607">
    <property type="term" value="P:defense response to virus"/>
    <property type="evidence" value="ECO:0007669"/>
    <property type="project" value="UniProtKB-KW"/>
</dbReference>
<dbReference type="Pfam" id="PF18019">
    <property type="entry name" value="Cas3_HD"/>
    <property type="match status" value="1"/>
</dbReference>
<dbReference type="InterPro" id="IPR054712">
    <property type="entry name" value="Cas3-like_dom"/>
</dbReference>
<dbReference type="SUPFAM" id="SSF52540">
    <property type="entry name" value="P-loop containing nucleoside triphosphate hydrolases"/>
    <property type="match status" value="1"/>
</dbReference>
<dbReference type="InterPro" id="IPR006483">
    <property type="entry name" value="CRISPR-assoc_Cas3_HD"/>
</dbReference>
<evidence type="ECO:0000256" key="7">
    <source>
        <dbReference type="ARBA" id="ARBA00022806"/>
    </source>
</evidence>
<dbReference type="Pfam" id="PF00270">
    <property type="entry name" value="DEAD"/>
    <property type="match status" value="1"/>
</dbReference>
<dbReference type="Gene3D" id="3.40.50.300">
    <property type="entry name" value="P-loop containing nucleotide triphosphate hydrolases"/>
    <property type="match status" value="2"/>
</dbReference>
<evidence type="ECO:0000256" key="1">
    <source>
        <dbReference type="ARBA" id="ARBA00006847"/>
    </source>
</evidence>
<dbReference type="KEGG" id="mhd:Marky_0274"/>
<dbReference type="InterPro" id="IPR014001">
    <property type="entry name" value="Helicase_ATP-bd"/>
</dbReference>
<dbReference type="SMART" id="SM00487">
    <property type="entry name" value="DEXDc"/>
    <property type="match status" value="1"/>
</dbReference>
<evidence type="ECO:0000313" key="12">
    <source>
        <dbReference type="Proteomes" id="UP000007030"/>
    </source>
</evidence>
<dbReference type="GO" id="GO:0005524">
    <property type="term" value="F:ATP binding"/>
    <property type="evidence" value="ECO:0007669"/>
    <property type="project" value="UniProtKB-KW"/>
</dbReference>
<dbReference type="GO" id="GO:0003676">
    <property type="term" value="F:nucleic acid binding"/>
    <property type="evidence" value="ECO:0007669"/>
    <property type="project" value="InterPro"/>
</dbReference>
<dbReference type="Pfam" id="PF22590">
    <property type="entry name" value="Cas3-like_C_2"/>
    <property type="match status" value="1"/>
</dbReference>
<evidence type="ECO:0000256" key="6">
    <source>
        <dbReference type="ARBA" id="ARBA00022801"/>
    </source>
</evidence>
<dbReference type="InterPro" id="IPR003607">
    <property type="entry name" value="HD/PDEase_dom"/>
</dbReference>
<evidence type="ECO:0000256" key="4">
    <source>
        <dbReference type="ARBA" id="ARBA00022723"/>
    </source>
</evidence>
<reference evidence="11 12" key="1">
    <citation type="journal article" date="2012" name="Stand. Genomic Sci.">
        <title>Complete genome sequence of the aerobic, heterotroph Marinithermus hydrothermalis type strain (T1(T)) from a deep-sea hydrothermal vent chimney.</title>
        <authorList>
            <person name="Copeland A."/>
            <person name="Gu W."/>
            <person name="Yasawong M."/>
            <person name="Lapidus A."/>
            <person name="Lucas S."/>
            <person name="Deshpande S."/>
            <person name="Pagani I."/>
            <person name="Tapia R."/>
            <person name="Cheng J.F."/>
            <person name="Goodwin L.A."/>
            <person name="Pitluck S."/>
            <person name="Liolios K."/>
            <person name="Ivanova N."/>
            <person name="Mavromatis K."/>
            <person name="Mikhailova N."/>
            <person name="Pati A."/>
            <person name="Chen A."/>
            <person name="Palaniappan K."/>
            <person name="Land M."/>
            <person name="Pan C."/>
            <person name="Brambilla E.M."/>
            <person name="Rohde M."/>
            <person name="Tindall B.J."/>
            <person name="Sikorski J."/>
            <person name="Goker M."/>
            <person name="Detter J.C."/>
            <person name="Bristow J."/>
            <person name="Eisen J.A."/>
            <person name="Markowitz V."/>
            <person name="Hugenholtz P."/>
            <person name="Kyrpides N.C."/>
            <person name="Klenk H.P."/>
            <person name="Woyke T."/>
        </authorList>
    </citation>
    <scope>NUCLEOTIDE SEQUENCE [LARGE SCALE GENOMIC DNA]</scope>
    <source>
        <strain evidence="12">DSM 14884 / JCM 11576 / T1</strain>
    </source>
</reference>
<keyword evidence="7" id="KW-0347">Helicase</keyword>
<keyword evidence="3" id="KW-0540">Nuclease</keyword>
<keyword evidence="12" id="KW-1185">Reference proteome</keyword>
<feature type="domain" description="HD Cas3-type" evidence="10">
    <location>
        <begin position="8"/>
        <end position="168"/>
    </location>
</feature>
<dbReference type="CDD" id="cd09641">
    <property type="entry name" value="Cas3''_I"/>
    <property type="match status" value="1"/>
</dbReference>
<keyword evidence="6" id="KW-0378">Hydrolase</keyword>
<dbReference type="GO" id="GO:0016787">
    <property type="term" value="F:hydrolase activity"/>
    <property type="evidence" value="ECO:0007669"/>
    <property type="project" value="UniProtKB-KW"/>
</dbReference>
<dbReference type="GO" id="GO:0004386">
    <property type="term" value="F:helicase activity"/>
    <property type="evidence" value="ECO:0007669"/>
    <property type="project" value="UniProtKB-KW"/>
</dbReference>
<evidence type="ECO:0000256" key="9">
    <source>
        <dbReference type="ARBA" id="ARBA00023118"/>
    </source>
</evidence>
<keyword evidence="5" id="KW-0547">Nucleotide-binding</keyword>
<dbReference type="SMART" id="SM00471">
    <property type="entry name" value="HDc"/>
    <property type="match status" value="1"/>
</dbReference>
<dbReference type="GO" id="GO:0046872">
    <property type="term" value="F:metal ion binding"/>
    <property type="evidence" value="ECO:0007669"/>
    <property type="project" value="UniProtKB-KW"/>
</dbReference>
<name>F2NNM0_MARHT</name>
<dbReference type="InterPro" id="IPR011545">
    <property type="entry name" value="DEAD/DEAH_box_helicase_dom"/>
</dbReference>
<accession>F2NNM0</accession>
<evidence type="ECO:0000259" key="10">
    <source>
        <dbReference type="PROSITE" id="PS51643"/>
    </source>
</evidence>
<evidence type="ECO:0000256" key="3">
    <source>
        <dbReference type="ARBA" id="ARBA00022722"/>
    </source>
</evidence>
<evidence type="ECO:0000256" key="5">
    <source>
        <dbReference type="ARBA" id="ARBA00022741"/>
    </source>
</evidence>
<dbReference type="eggNOG" id="COG1203">
    <property type="taxonomic scope" value="Bacteria"/>
</dbReference>
<evidence type="ECO:0000313" key="11">
    <source>
        <dbReference type="EMBL" id="AEB11035.1"/>
    </source>
</evidence>
<comment type="similarity">
    <text evidence="1">In the N-terminal section; belongs to the CRISPR-associated nuclease Cas3-HD family.</text>
</comment>
<keyword evidence="4" id="KW-0479">Metal-binding</keyword>
<dbReference type="GO" id="GO:0004518">
    <property type="term" value="F:nuclease activity"/>
    <property type="evidence" value="ECO:0007669"/>
    <property type="project" value="UniProtKB-KW"/>
</dbReference>